<dbReference type="Proteomes" id="UP000255082">
    <property type="component" value="Unassembled WGS sequence"/>
</dbReference>
<keyword evidence="3" id="KW-0233">DNA recombination</keyword>
<protein>
    <submittedName>
        <fullName evidence="7">Tyrosine recombinase XerD</fullName>
    </submittedName>
</protein>
<dbReference type="InterPro" id="IPR002104">
    <property type="entry name" value="Integrase_catalytic"/>
</dbReference>
<proteinExistence type="predicted"/>
<evidence type="ECO:0000256" key="1">
    <source>
        <dbReference type="ARBA" id="ARBA00022908"/>
    </source>
</evidence>
<evidence type="ECO:0000313" key="8">
    <source>
        <dbReference type="Proteomes" id="UP000255082"/>
    </source>
</evidence>
<dbReference type="InterPro" id="IPR004107">
    <property type="entry name" value="Integrase_SAM-like_N"/>
</dbReference>
<dbReference type="PROSITE" id="PS51900">
    <property type="entry name" value="CB"/>
    <property type="match status" value="1"/>
</dbReference>
<dbReference type="SUPFAM" id="SSF56349">
    <property type="entry name" value="DNA breaking-rejoining enzymes"/>
    <property type="match status" value="1"/>
</dbReference>
<dbReference type="EMBL" id="UGRU01000001">
    <property type="protein sequence ID" value="SUA47321.1"/>
    <property type="molecule type" value="Genomic_DNA"/>
</dbReference>
<dbReference type="Gene3D" id="1.10.150.130">
    <property type="match status" value="1"/>
</dbReference>
<evidence type="ECO:0000256" key="4">
    <source>
        <dbReference type="PROSITE-ProRule" id="PRU01248"/>
    </source>
</evidence>
<dbReference type="GO" id="GO:0006310">
    <property type="term" value="P:DNA recombination"/>
    <property type="evidence" value="ECO:0007669"/>
    <property type="project" value="UniProtKB-KW"/>
</dbReference>
<dbReference type="InterPro" id="IPR011010">
    <property type="entry name" value="DNA_brk_join_enz"/>
</dbReference>
<name>A0A378X3U2_9NOCA</name>
<keyword evidence="2 4" id="KW-0238">DNA-binding</keyword>
<evidence type="ECO:0000259" key="5">
    <source>
        <dbReference type="PROSITE" id="PS51898"/>
    </source>
</evidence>
<dbReference type="Pfam" id="PF00589">
    <property type="entry name" value="Phage_integrase"/>
    <property type="match status" value="1"/>
</dbReference>
<dbReference type="PROSITE" id="PS51898">
    <property type="entry name" value="TYR_RECOMBINASE"/>
    <property type="match status" value="1"/>
</dbReference>
<dbReference type="InterPro" id="IPR013762">
    <property type="entry name" value="Integrase-like_cat_sf"/>
</dbReference>
<evidence type="ECO:0000313" key="7">
    <source>
        <dbReference type="EMBL" id="SUA47321.1"/>
    </source>
</evidence>
<evidence type="ECO:0000259" key="6">
    <source>
        <dbReference type="PROSITE" id="PS51900"/>
    </source>
</evidence>
<gene>
    <name evidence="7" type="primary">xerD_3</name>
    <name evidence="7" type="ORF">NCTC13184_05862</name>
</gene>
<dbReference type="Gene3D" id="1.10.443.10">
    <property type="entry name" value="Intergrase catalytic core"/>
    <property type="match status" value="1"/>
</dbReference>
<dbReference type="PANTHER" id="PTHR30349:SF90">
    <property type="entry name" value="TYROSINE RECOMBINASE XERD"/>
    <property type="match status" value="1"/>
</dbReference>
<organism evidence="7 8">
    <name type="scientific">Nocardia africana</name>
    <dbReference type="NCBI Taxonomy" id="134964"/>
    <lineage>
        <taxon>Bacteria</taxon>
        <taxon>Bacillati</taxon>
        <taxon>Actinomycetota</taxon>
        <taxon>Actinomycetes</taxon>
        <taxon>Mycobacteriales</taxon>
        <taxon>Nocardiaceae</taxon>
        <taxon>Nocardia</taxon>
    </lineage>
</organism>
<dbReference type="InterPro" id="IPR044068">
    <property type="entry name" value="CB"/>
</dbReference>
<dbReference type="InterPro" id="IPR050090">
    <property type="entry name" value="Tyrosine_recombinase_XerCD"/>
</dbReference>
<keyword evidence="1" id="KW-0229">DNA integration</keyword>
<evidence type="ECO:0000256" key="2">
    <source>
        <dbReference type="ARBA" id="ARBA00023125"/>
    </source>
</evidence>
<dbReference type="PANTHER" id="PTHR30349">
    <property type="entry name" value="PHAGE INTEGRASE-RELATED"/>
    <property type="match status" value="1"/>
</dbReference>
<dbReference type="GO" id="GO:0003677">
    <property type="term" value="F:DNA binding"/>
    <property type="evidence" value="ECO:0007669"/>
    <property type="project" value="UniProtKB-UniRule"/>
</dbReference>
<dbReference type="AlphaFoldDB" id="A0A378X3U2"/>
<reference evidence="7 8" key="1">
    <citation type="submission" date="2018-06" db="EMBL/GenBank/DDBJ databases">
        <authorList>
            <consortium name="Pathogen Informatics"/>
            <person name="Doyle S."/>
        </authorList>
    </citation>
    <scope>NUCLEOTIDE SEQUENCE [LARGE SCALE GENOMIC DNA]</scope>
    <source>
        <strain evidence="7 8">NCTC13184</strain>
    </source>
</reference>
<sequence length="373" mass="42119">MSFRVQRLRSPDTGLRSFTVVDRHGVPVWPIEEFLTHLVAVGKAPNTVEGYARDLRDLFEWLTQRGWNFRELTLEQLSEFFGWLRRLKPARRAGLFVLPGTPAALERTTLLRKRSAVASFYRFHARRDDRVPALLGELTGPRATGGYQPLLVHARRGGANAESYSPIRLHAHRKRPKTVTEAQQRLLLDACLRLRDRFLILLLFETGLRLGEALGLRHSDLHLRAGEVHVVPREDNVNDARVKQLKARVVPVGDAVFDLYAEYMEVEYGALDCDYVFVNLFGGPLGAPMTADSVHKLVDRLIERSHVVFSPHVARHTYATRLLRAGVRIEVVAELLGHSSSHTTETAYSHLTVEDHRKALVSAGVLQEGTNRS</sequence>
<dbReference type="GO" id="GO:0015074">
    <property type="term" value="P:DNA integration"/>
    <property type="evidence" value="ECO:0007669"/>
    <property type="project" value="UniProtKB-KW"/>
</dbReference>
<evidence type="ECO:0000256" key="3">
    <source>
        <dbReference type="ARBA" id="ARBA00023172"/>
    </source>
</evidence>
<accession>A0A378X3U2</accession>
<dbReference type="InterPro" id="IPR010998">
    <property type="entry name" value="Integrase_recombinase_N"/>
</dbReference>
<feature type="domain" description="Tyr recombinase" evidence="5">
    <location>
        <begin position="174"/>
        <end position="361"/>
    </location>
</feature>
<dbReference type="Pfam" id="PF02899">
    <property type="entry name" value="Phage_int_SAM_1"/>
    <property type="match status" value="1"/>
</dbReference>
<feature type="domain" description="Core-binding (CB)" evidence="6">
    <location>
        <begin position="25"/>
        <end position="125"/>
    </location>
</feature>